<accession>A0ABU5U9W3</accession>
<reference evidence="2 3" key="1">
    <citation type="submission" date="2023-12" db="EMBL/GenBank/DDBJ databases">
        <title>Baltic Sea Cyanobacteria.</title>
        <authorList>
            <person name="Delbaje E."/>
            <person name="Fewer D.P."/>
            <person name="Shishido T.K."/>
        </authorList>
    </citation>
    <scope>NUCLEOTIDE SEQUENCE [LARGE SCALE GENOMIC DNA]</scope>
    <source>
        <strain evidence="2 3">UHCC-0300</strain>
    </source>
</reference>
<comment type="caution">
    <text evidence="2">The sequence shown here is derived from an EMBL/GenBank/DDBJ whole genome shotgun (WGS) entry which is preliminary data.</text>
</comment>
<feature type="compositionally biased region" description="Low complexity" evidence="1">
    <location>
        <begin position="41"/>
        <end position="53"/>
    </location>
</feature>
<organism evidence="2 3">
    <name type="scientific">Nodularia harveyana UHCC-0300</name>
    <dbReference type="NCBI Taxonomy" id="2974287"/>
    <lineage>
        <taxon>Bacteria</taxon>
        <taxon>Bacillati</taxon>
        <taxon>Cyanobacteriota</taxon>
        <taxon>Cyanophyceae</taxon>
        <taxon>Nostocales</taxon>
        <taxon>Nodulariaceae</taxon>
        <taxon>Nodularia</taxon>
    </lineage>
</organism>
<proteinExistence type="predicted"/>
<gene>
    <name evidence="2" type="ORF">VB620_02985</name>
</gene>
<dbReference type="EMBL" id="JAYGHG010000003">
    <property type="protein sequence ID" value="MEA5580302.1"/>
    <property type="molecule type" value="Genomic_DNA"/>
</dbReference>
<dbReference type="Proteomes" id="UP001302120">
    <property type="component" value="Unassembled WGS sequence"/>
</dbReference>
<name>A0ABU5U9W3_9CYAN</name>
<sequence>MLRVYHLFLGVILLALAPVGIKIMLPKVTPTVEERLIPISTTTQTSSPLTTPETTHHSTAENPWIKILGKTHTPKGWEVLPCEGNSPLLCVSSQGKLLGTVELEVYPVGSYPNFQQNLRDAGILPDSQKKDNPEYQSQLLIALKSWVADVNGTFLQDRENTSKNQTVFSAYPPQPAAMGKLQGIRYGFVGIKPEGGVEELHISHVAFDGEVLYVLTTAFDPPSVAGKFEELEKLAIFQPYLTAIAADLNLTR</sequence>
<evidence type="ECO:0000256" key="1">
    <source>
        <dbReference type="SAM" id="MobiDB-lite"/>
    </source>
</evidence>
<evidence type="ECO:0000313" key="3">
    <source>
        <dbReference type="Proteomes" id="UP001302120"/>
    </source>
</evidence>
<dbReference type="RefSeq" id="WP_323194646.1">
    <property type="nucleotide sequence ID" value="NZ_JAYGHG010000003.1"/>
</dbReference>
<protein>
    <submittedName>
        <fullName evidence="2">Uncharacterized protein</fullName>
    </submittedName>
</protein>
<evidence type="ECO:0000313" key="2">
    <source>
        <dbReference type="EMBL" id="MEA5580302.1"/>
    </source>
</evidence>
<keyword evidence="3" id="KW-1185">Reference proteome</keyword>
<feature type="region of interest" description="Disordered" evidence="1">
    <location>
        <begin position="41"/>
        <end position="60"/>
    </location>
</feature>